<evidence type="ECO:0000313" key="5">
    <source>
        <dbReference type="Proteomes" id="UP001500507"/>
    </source>
</evidence>
<dbReference type="NCBIfam" id="TIGR04183">
    <property type="entry name" value="Por_Secre_tail"/>
    <property type="match status" value="1"/>
</dbReference>
<protein>
    <recommendedName>
        <fullName evidence="3">Secretion system C-terminal sorting domain-containing protein</fullName>
    </recommendedName>
</protein>
<evidence type="ECO:0000313" key="4">
    <source>
        <dbReference type="EMBL" id="GAA0872840.1"/>
    </source>
</evidence>
<dbReference type="Pfam" id="PF18962">
    <property type="entry name" value="Por_Secre_tail"/>
    <property type="match status" value="1"/>
</dbReference>
<reference evidence="4 5" key="1">
    <citation type="journal article" date="2019" name="Int. J. Syst. Evol. Microbiol.">
        <title>The Global Catalogue of Microorganisms (GCM) 10K type strain sequencing project: providing services to taxonomists for standard genome sequencing and annotation.</title>
        <authorList>
            <consortium name="The Broad Institute Genomics Platform"/>
            <consortium name="The Broad Institute Genome Sequencing Center for Infectious Disease"/>
            <person name="Wu L."/>
            <person name="Ma J."/>
        </authorList>
    </citation>
    <scope>NUCLEOTIDE SEQUENCE [LARGE SCALE GENOMIC DNA]</scope>
    <source>
        <strain evidence="4 5">JCM 16082</strain>
    </source>
</reference>
<feature type="domain" description="Secretion system C-terminal sorting" evidence="3">
    <location>
        <begin position="275"/>
        <end position="335"/>
    </location>
</feature>
<evidence type="ECO:0000259" key="3">
    <source>
        <dbReference type="Pfam" id="PF18962"/>
    </source>
</evidence>
<evidence type="ECO:0000256" key="2">
    <source>
        <dbReference type="SAM" id="SignalP"/>
    </source>
</evidence>
<dbReference type="EMBL" id="BAAAFG010000015">
    <property type="protein sequence ID" value="GAA0872840.1"/>
    <property type="molecule type" value="Genomic_DNA"/>
</dbReference>
<organism evidence="4 5">
    <name type="scientific">Gangjinia marincola</name>
    <dbReference type="NCBI Taxonomy" id="578463"/>
    <lineage>
        <taxon>Bacteria</taxon>
        <taxon>Pseudomonadati</taxon>
        <taxon>Bacteroidota</taxon>
        <taxon>Flavobacteriia</taxon>
        <taxon>Flavobacteriales</taxon>
        <taxon>Flavobacteriaceae</taxon>
        <taxon>Gangjinia</taxon>
    </lineage>
</organism>
<dbReference type="Gene3D" id="3.40.50.880">
    <property type="match status" value="1"/>
</dbReference>
<dbReference type="InterPro" id="IPR029062">
    <property type="entry name" value="Class_I_gatase-like"/>
</dbReference>
<dbReference type="InterPro" id="IPR026444">
    <property type="entry name" value="Secre_tail"/>
</dbReference>
<feature type="signal peptide" evidence="2">
    <location>
        <begin position="1"/>
        <end position="26"/>
    </location>
</feature>
<comment type="caution">
    <text evidence="4">The sequence shown here is derived from an EMBL/GenBank/DDBJ whole genome shotgun (WGS) entry which is preliminary data.</text>
</comment>
<name>A0ABN1MI88_9FLAO</name>
<gene>
    <name evidence="4" type="ORF">GCM10009117_19870</name>
</gene>
<feature type="chain" id="PRO_5047158943" description="Secretion system C-terminal sorting domain-containing protein" evidence="2">
    <location>
        <begin position="27"/>
        <end position="344"/>
    </location>
</feature>
<proteinExistence type="predicted"/>
<dbReference type="Proteomes" id="UP001500507">
    <property type="component" value="Unassembled WGS sequence"/>
</dbReference>
<sequence>MKTLLSYFQKTILSIATLFFSFSVLAQQTNVLILANLSDNTLNQAQNVETQLESTNEFNVDIFTLHDDTVFPGLFDSYDVALLMVESFEPIQDSFALEQELISFMENGGGLITTPFVDIASYPILGIYRAYFSNSEYLGGAAFQPALGDVLNPNHPIMNGVNSFDGNPDFMQTPVLRNQGGGIDNGAEIIARWTITDPQDPQEIGDPLIVANENVGPANIRRVHLNFWPTSSDEGPQFWDVTTDGTTILLNSVRWVAQGALNVDEEKSDDLSFQIFPNPATDLLTINMTNKNDLKKVRIYNIQGQQVIDATTPQIDISNLQSGLYLIKVIGASGDQHARRFTKK</sequence>
<keyword evidence="5" id="KW-1185">Reference proteome</keyword>
<keyword evidence="1 2" id="KW-0732">Signal</keyword>
<evidence type="ECO:0000256" key="1">
    <source>
        <dbReference type="ARBA" id="ARBA00022729"/>
    </source>
</evidence>
<accession>A0ABN1MI88</accession>
<dbReference type="SUPFAM" id="SSF52317">
    <property type="entry name" value="Class I glutamine amidotransferase-like"/>
    <property type="match status" value="1"/>
</dbReference>